<feature type="compositionally biased region" description="Polar residues" evidence="4">
    <location>
        <begin position="653"/>
        <end position="663"/>
    </location>
</feature>
<feature type="region of interest" description="Disordered" evidence="4">
    <location>
        <begin position="233"/>
        <end position="274"/>
    </location>
</feature>
<dbReference type="OrthoDB" id="5565197at2759"/>
<dbReference type="InterPro" id="IPR000232">
    <property type="entry name" value="HSF_DNA-bd"/>
</dbReference>
<organism evidence="6 7">
    <name type="scientific">Coemansia javaensis</name>
    <dbReference type="NCBI Taxonomy" id="2761396"/>
    <lineage>
        <taxon>Eukaryota</taxon>
        <taxon>Fungi</taxon>
        <taxon>Fungi incertae sedis</taxon>
        <taxon>Zoopagomycota</taxon>
        <taxon>Kickxellomycotina</taxon>
        <taxon>Kickxellomycetes</taxon>
        <taxon>Kickxellales</taxon>
        <taxon>Kickxellaceae</taxon>
        <taxon>Coemansia</taxon>
    </lineage>
</organism>
<comment type="caution">
    <text evidence="6">The sequence shown here is derived from an EMBL/GenBank/DDBJ whole genome shotgun (WGS) entry which is preliminary data.</text>
</comment>
<evidence type="ECO:0000259" key="5">
    <source>
        <dbReference type="Pfam" id="PF00447"/>
    </source>
</evidence>
<dbReference type="GO" id="GO:0003700">
    <property type="term" value="F:DNA-binding transcription factor activity"/>
    <property type="evidence" value="ECO:0007669"/>
    <property type="project" value="InterPro"/>
</dbReference>
<comment type="subcellular location">
    <subcellularLocation>
        <location evidence="1">Nucleus</location>
    </subcellularLocation>
</comment>
<gene>
    <name evidence="6" type="ORF">H4R18_004877</name>
</gene>
<feature type="region of interest" description="Disordered" evidence="4">
    <location>
        <begin position="159"/>
        <end position="199"/>
    </location>
</feature>
<proteinExistence type="predicted"/>
<keyword evidence="7" id="KW-1185">Reference proteome</keyword>
<feature type="compositionally biased region" description="Basic residues" evidence="4">
    <location>
        <begin position="570"/>
        <end position="585"/>
    </location>
</feature>
<feature type="compositionally biased region" description="Polar residues" evidence="4">
    <location>
        <begin position="246"/>
        <end position="264"/>
    </location>
</feature>
<evidence type="ECO:0000313" key="6">
    <source>
        <dbReference type="EMBL" id="KAJ2777977.1"/>
    </source>
</evidence>
<evidence type="ECO:0000256" key="3">
    <source>
        <dbReference type="ARBA" id="ARBA00023242"/>
    </source>
</evidence>
<dbReference type="InterPro" id="IPR036388">
    <property type="entry name" value="WH-like_DNA-bd_sf"/>
</dbReference>
<accession>A0A9W8H4Y4</accession>
<feature type="region of interest" description="Disordered" evidence="4">
    <location>
        <begin position="554"/>
        <end position="669"/>
    </location>
</feature>
<dbReference type="Pfam" id="PF00447">
    <property type="entry name" value="HSF_DNA-bind"/>
    <property type="match status" value="1"/>
</dbReference>
<evidence type="ECO:0000313" key="7">
    <source>
        <dbReference type="Proteomes" id="UP001140217"/>
    </source>
</evidence>
<evidence type="ECO:0000256" key="1">
    <source>
        <dbReference type="ARBA" id="ARBA00004123"/>
    </source>
</evidence>
<protein>
    <recommendedName>
        <fullName evidence="5">HSF-type DNA-binding domain-containing protein</fullName>
    </recommendedName>
</protein>
<evidence type="ECO:0000256" key="4">
    <source>
        <dbReference type="SAM" id="MobiDB-lite"/>
    </source>
</evidence>
<feature type="domain" description="HSF-type DNA-binding" evidence="5">
    <location>
        <begin position="283"/>
        <end position="381"/>
    </location>
</feature>
<sequence length="669" mass="70065">MPVLRFVEAVALDRPADQGVLQPDATAAQPPGPLAAAYADAAAAWPPHAPAIEKIQPDPAAAAAAAAVVAATAGGYADGPLAGDVSIASYPTPSQPLGPSPAAIGHGYPNPGAMFATTSLPMLDGGSSVAAIPADLAATLPPASQFQAFSGIAPTPVELNDSSNSSPRAGLLSHVSASPGSIHSAPLYPRPDAMGPGMQRPTLLPLDIHPHAAMTGFDDLPASAPGVRVSLPHTGSLSAGVHGSGMRSTDSDNSVPSTARTSSGFGLAGRPSSSGGRNENLLFPVLLHRICEDPLMDDIAYWDASNFVCIPSMEQLRLKLNALGMTANQDDSLQKNFNDYQFKRQTDQRRIRHTNERAIIKFSNENFLPGREDLVHRISRKSAVKKQQNSGARDRAAAAAAGGGGGGSASGTRRKARVPSLRQGASRGQRQPAADRANPYARPLTAEQSPVSGFPMPMSPVHPFPPHQGPGSASVPPLYSSSEVPGVLMPFNVSGLEFGAPHAVSIADRADPVLMATTAASAAAAAYSHAPLYNMDGSPSLVVHGLMHQPGMGLPPQFHGPYSGSIPQQQHHHHQQQQQQHHYHMAHVPQYSHHEHSPHQMPMLAGGGDQHHPHASFALPPLLPHPQQQQQQQQQPAQHHQYQVFASPGDMHSSLTPPNGPSTESHHSA</sequence>
<evidence type="ECO:0000256" key="2">
    <source>
        <dbReference type="ARBA" id="ARBA00023125"/>
    </source>
</evidence>
<dbReference type="EMBL" id="JANBUL010000257">
    <property type="protein sequence ID" value="KAJ2777977.1"/>
    <property type="molecule type" value="Genomic_DNA"/>
</dbReference>
<dbReference type="GO" id="GO:0005634">
    <property type="term" value="C:nucleus"/>
    <property type="evidence" value="ECO:0007669"/>
    <property type="project" value="UniProtKB-SubCell"/>
</dbReference>
<keyword evidence="3" id="KW-0539">Nucleus</keyword>
<dbReference type="GO" id="GO:0043565">
    <property type="term" value="F:sequence-specific DNA binding"/>
    <property type="evidence" value="ECO:0007669"/>
    <property type="project" value="InterPro"/>
</dbReference>
<dbReference type="AlphaFoldDB" id="A0A9W8H4Y4"/>
<feature type="compositionally biased region" description="Pro residues" evidence="4">
    <location>
        <begin position="457"/>
        <end position="468"/>
    </location>
</feature>
<feature type="region of interest" description="Disordered" evidence="4">
    <location>
        <begin position="379"/>
        <end position="477"/>
    </location>
</feature>
<name>A0A9W8H4Y4_9FUNG</name>
<dbReference type="Proteomes" id="UP001140217">
    <property type="component" value="Unassembled WGS sequence"/>
</dbReference>
<dbReference type="Gene3D" id="1.10.10.10">
    <property type="entry name" value="Winged helix-like DNA-binding domain superfamily/Winged helix DNA-binding domain"/>
    <property type="match status" value="1"/>
</dbReference>
<dbReference type="SUPFAM" id="SSF46785">
    <property type="entry name" value="Winged helix' DNA-binding domain"/>
    <property type="match status" value="1"/>
</dbReference>
<keyword evidence="2" id="KW-0238">DNA-binding</keyword>
<reference evidence="6" key="1">
    <citation type="submission" date="2022-07" db="EMBL/GenBank/DDBJ databases">
        <title>Phylogenomic reconstructions and comparative analyses of Kickxellomycotina fungi.</title>
        <authorList>
            <person name="Reynolds N.K."/>
            <person name="Stajich J.E."/>
            <person name="Barry K."/>
            <person name="Grigoriev I.V."/>
            <person name="Crous P."/>
            <person name="Smith M.E."/>
        </authorList>
    </citation>
    <scope>NUCLEOTIDE SEQUENCE</scope>
    <source>
        <strain evidence="6">NBRC 105414</strain>
    </source>
</reference>
<dbReference type="InterPro" id="IPR036390">
    <property type="entry name" value="WH_DNA-bd_sf"/>
</dbReference>
<feature type="compositionally biased region" description="Low complexity" evidence="4">
    <location>
        <begin position="625"/>
        <end position="641"/>
    </location>
</feature>